<gene>
    <name evidence="10" type="ORF">RRG08_061173</name>
</gene>
<feature type="coiled-coil region" evidence="4">
    <location>
        <begin position="101"/>
        <end position="130"/>
    </location>
</feature>
<dbReference type="Pfam" id="PF25036">
    <property type="entry name" value="VPS13_VAB"/>
    <property type="match status" value="1"/>
</dbReference>
<dbReference type="Pfam" id="PF25037">
    <property type="entry name" value="VPS13_C"/>
    <property type="match status" value="1"/>
</dbReference>
<feature type="domain" description="Vacuolar protein sorting-associated protein 13 VPS13 adaptor binding" evidence="8">
    <location>
        <begin position="2084"/>
        <end position="2571"/>
    </location>
</feature>
<evidence type="ECO:0000259" key="7">
    <source>
        <dbReference type="Pfam" id="PF25033"/>
    </source>
</evidence>
<feature type="compositionally biased region" description="Polar residues" evidence="5">
    <location>
        <begin position="1020"/>
        <end position="1029"/>
    </location>
</feature>
<dbReference type="GO" id="GO:0045053">
    <property type="term" value="P:protein retention in Golgi apparatus"/>
    <property type="evidence" value="ECO:0007669"/>
    <property type="project" value="TreeGrafter"/>
</dbReference>
<evidence type="ECO:0000256" key="4">
    <source>
        <dbReference type="SAM" id="Coils"/>
    </source>
</evidence>
<evidence type="ECO:0000259" key="6">
    <source>
        <dbReference type="Pfam" id="PF12624"/>
    </source>
</evidence>
<dbReference type="InterPro" id="IPR026847">
    <property type="entry name" value="VPS13"/>
</dbReference>
<feature type="compositionally biased region" description="Basic and acidic residues" evidence="5">
    <location>
        <begin position="1548"/>
        <end position="1571"/>
    </location>
</feature>
<evidence type="ECO:0000256" key="2">
    <source>
        <dbReference type="ARBA" id="ARBA00022448"/>
    </source>
</evidence>
<protein>
    <recommendedName>
        <fullName evidence="12">Vacuolar protein sorting-associated protein 13A</fullName>
    </recommendedName>
</protein>
<feature type="compositionally biased region" description="Basic and acidic residues" evidence="5">
    <location>
        <begin position="412"/>
        <end position="423"/>
    </location>
</feature>
<evidence type="ECO:0000313" key="11">
    <source>
        <dbReference type="Proteomes" id="UP001283361"/>
    </source>
</evidence>
<sequence length="3288" mass="368177">MVFESIVVELINRYLGTFVENLDTSQLKIGIWGGDVVLNNLNLQESALDDLDLPVKIKAGHISKLTLKIPWKNLYSEPVLAHIDGIYALAVPNIAIKYDGEKEEKTEQEAKQARLAKIEEQKKLEAEKDKPADPKQASFAEKLATQVIKNLQVRVANIHVRYEDKYTNPARPFAIGVTLQELLFQTTDSNWKETVIKEAVTQIYKLVRLDSLSVYWNSYATLFQDQAKTEILKNLSNNVPKQGKKTNLQYLFKPISAVAHLRLNTKPELTDFSLPKIFLTLVFDEIAVSLAKCQYDDVLEMLESLERMNLLAKFKKTRPEVDFSDTKAWWKHAYAATLEHTVQRRRKMWRWSNIKRHRDLLKQYRAVYARKLDVGDKKLSSADNALIKSCEQQLDVFNICLCRNQAEMDAKKLGKKREEEKESSGGWLGGWFGGGKQKKQKEENDSDASALGSKFQEEFNSDEKAKLYKAIGYDENAKDPTFPIEFVAVRLVTKLNKLSVALVDSKLQDSQLLRLSLTEICASFGQRPAADAIRLDAKVERLRVNGVPRGDYMPKLVSSVGVSKEESTSLLMVAVETNPQDGLCDSRIRVQSRPLEIIYDAITVNNLASFFKPPESVRLKQLSTMAMARYDVIKAQTTAGMVHMMEDRKYADIEVNLMPSYVIVPATGELRNDVCLLLLNLGSFNINSEKTAALTPGAQYSQQELENYSYDKFNMSLDNLQLLYIQPGDTWQDENRLSTSPLYLLRPVSLHLLLEKCVFSNDPKLPQIRISGELPIVSVTISDNKLMGVMKLVNSIPLPETGDVRESKDEETVDDAVGGSEARLTLDDMLTFPSANPEENSFVSELTNFTKVSLSFIIKEVSAELRETKDNVELPFLRLSIHGIGVDLKARTFDLALEAFIGGIYLQHLQYKVAEGIRAQLAKCNVITGELINIINSPDVKEGERLLSVSFLQADTKGPEFKTAYNSTAQAISIEFTTLELVLHQGVVLSLLEFAQKLQPPEAASKQTPSSPNVARRKSSVASGSTLALQKTRKKTETELYQMRLKALVDGVQLSLCNEETVIMHTRVAGIEVGVGMQESKLRVEAIMRQIELLDTDLNTYYPEIVSVYGEEMFKFEMMQYNQGTVGQKFDNVNNCDMDIKLNMGRARIVFVNKFVKSLTNFLDNFAVAKSRLDKAGQALKEAGKDVTKSLQEQAPRVKLTIQIKAPLIVVPRSSKSEEAVVLHLGDIVVLSKHELVPGSGEHPPGKANIVEKLMAELTNVQISRAKLGRVETVVSEITIIEPMTFKVNVSRNLSTAWFHGIPDIEVTGVFDSIFIRINQEDVKLFALLAEDNLGEPDPVNPHYKPETRESKPEVVVESTRSSSLEFHTTLSPVSEQAEEKFSNLKVDFKLISVSIELYQGLNPLDKGVVKRNPDKMLSALKVHALEVDLNMMSDSSMQANVSLQDFTLDDCRTEKQGGITRMISQAAFNKEDANAGASTVETTTLSQRLIYLTFDQNSKQDKVLVVNISSIHACVCLEFLVKVADFFTKAMPSTQQKTIAAATQAQTEHDKKTAKLEAKPRAPEASETDKGSLDFTLKLGKPEIFLIEDQMNTHTDSLIVDVEVDFRMRMNPNALSINGNIRQLSLVSCVFGKADTKKVIESKKKRIISRSEKYLLEIAFCCYRRKWVKLPSMFYVLSPVDIMVIGNGPMGKDQHIDVSMTDFIMTVSPATIRLLSAVAAAASIPSDDESVMHELEDFSTIWKKQSLADVSFWFTNSVIDMGTSLDEASTATSLNMEDEQQRGEQVKSRSSRRLNVIYSSKDVVLRLQKVGKDLSVAFKKPLKRLMLSAPNLVIKLEGGIGHRTVPLLIVESSFSAEIRNWSSELYVESSLGLEIAYNNESIGVWEPLLEPVLDTKGEYHKWSIGLEVIKAEDSDLHEEDTNILPPPKLTVNVTAIDALQILMTKTCLDVLNNLGAAFSAAYQLQDMEGTLGQKIVPFIFKNRTGKDMAFFLDSSFLPSIDHGKPDLNNVHTDEDIYMDVKVAKESSTYTSVIRSTQNQKGKNIKFQMLGEASKFDLSIQQAKKMIFSLPKYQVVATIEALIGQKIVTFTSCVMVTNHLEIPVEVLYHDTSGMIKCGVVYPDHPFPVPLAAVYCSTGEIFFQPKTDQDDYSTSKECIKWKTINEAKKVKQFTCEARAQGKPSYYFNVMPLFENIHHDAKSGKTGKGEKMVNLHLHPTVILHNLLPLEVTYTIEDQPEEIKLASSLNVPLPHAAVNLSELHLKIPQYRDLTWTAKKFIKLDVPELSVLTFQADDRGKPLFMDLGLHCKQRDGSFDLSVYSPYWIVNLSDKDLAFKEDDKEAPLIHKKDNKNIMLFFYRDKPLFGSGTKRKVMLRVGDAEWSDKFSLDTVGSSGNVTCKVKGSGGIMEVGLSITLAASGLTKVATFSPFFLLQNAATVPICVREDVPSSEWVIVEVSECKPFYPETSDKEMKIVAKVKDASDETVPFFLNKAHTTLLKLDDKYGGINADCRVSESQMITTFKTYKPGMATVQFVNHLQDSSIKIKQTGSTAEPFTLEPQTSQLYTWDNPTGKREVTWSSGKKEFKSALEQDQLEEFFAANEQKAYLVSFLDGMQRVVMFTEDLALATVAQEAGELEQADQEINLKIHDMGFSLINNQKMLELTYMGITSSGVIWEEKKKRLKAMKLKDMTVLEHAYQKYLMESSTGKAKPVAMLENKLEVDFEKMELLKPRHCAIRRSFSDGIWVQMRTSPHSRQFHAKINRLQFDNQLRQAVFPTILAPIPPPKSVAADSVPKPFVEVSLMTRIHEHSDLIQVKYFKVLVQEMNLQVDQGILNELLGLFASDANTQREQEVVAFKADVEATKRDLKEQAGVSMKAKSVTFYDYFHVSPIKIHLSFSLQGMGSSESTQSMIFGVFLQSVGVVLTDVQDVLFKLGYFERNHSFYNNSQLTSELIRHYSGQAMKQMYVLVLGLDVIGNPFGLVRGFSEGIEDLFYEPYQGAIQGPEEFAEGLALGVRSLFGHAVGGAAGAVSRITGTLGKGLAALTLDDDYQKKRREQLNKKPATAREGFARGGKGLVMGVFDGVTGIVRKPVEGAKQEGVSGFFKGMGKGLVGVVTRPTSGVVDFASSSLEGIRRITDFSEEVHRLRPPRTFKKDGVVRPYIRAEAEGYNLLYETDKGQYSESDEYVTHINIKGDGKTVFIVTDKRLMLAKRGELFGAWDSEWVFKFEELKAEPKQIPKGIEILLKDPKKKNFFSGTVTKKEVHIANPKVASEVVAKIQGAMKSKQSEEK</sequence>
<feature type="region of interest" description="Disordered" evidence="5">
    <location>
        <begin position="1540"/>
        <end position="1571"/>
    </location>
</feature>
<feature type="region of interest" description="Disordered" evidence="5">
    <location>
        <begin position="412"/>
        <end position="453"/>
    </location>
</feature>
<evidence type="ECO:0000259" key="8">
    <source>
        <dbReference type="Pfam" id="PF25036"/>
    </source>
</evidence>
<proteinExistence type="inferred from homology"/>
<keyword evidence="2" id="KW-0813">Transport</keyword>
<comment type="caution">
    <text evidence="10">The sequence shown here is derived from an EMBL/GenBank/DDBJ whole genome shotgun (WGS) entry which is preliminary data.</text>
</comment>
<dbReference type="PANTHER" id="PTHR16166:SF93">
    <property type="entry name" value="INTERMEMBRANE LIPID TRANSFER PROTEIN VPS13"/>
    <property type="match status" value="1"/>
</dbReference>
<feature type="domain" description="Chorein N-terminal" evidence="6">
    <location>
        <begin position="2"/>
        <end position="801"/>
    </location>
</feature>
<accession>A0AAE1CEI2</accession>
<evidence type="ECO:0000256" key="1">
    <source>
        <dbReference type="ARBA" id="ARBA00006545"/>
    </source>
</evidence>
<evidence type="ECO:0000313" key="10">
    <source>
        <dbReference type="EMBL" id="KAK3690733.1"/>
    </source>
</evidence>
<evidence type="ECO:0000259" key="9">
    <source>
        <dbReference type="Pfam" id="PF25037"/>
    </source>
</evidence>
<evidence type="ECO:0008006" key="12">
    <source>
        <dbReference type="Google" id="ProtNLM"/>
    </source>
</evidence>
<dbReference type="Pfam" id="PF12624">
    <property type="entry name" value="VPS13_N"/>
    <property type="match status" value="1"/>
</dbReference>
<dbReference type="InterPro" id="IPR056748">
    <property type="entry name" value="VPS13-like_C"/>
</dbReference>
<feature type="compositionally biased region" description="Gly residues" evidence="5">
    <location>
        <begin position="426"/>
        <end position="435"/>
    </location>
</feature>
<dbReference type="GO" id="GO:0006869">
    <property type="term" value="P:lipid transport"/>
    <property type="evidence" value="ECO:0007669"/>
    <property type="project" value="UniProtKB-KW"/>
</dbReference>
<dbReference type="Proteomes" id="UP001283361">
    <property type="component" value="Unassembled WGS sequence"/>
</dbReference>
<feature type="region of interest" description="Disordered" evidence="5">
    <location>
        <begin position="1002"/>
        <end position="1030"/>
    </location>
</feature>
<dbReference type="InterPro" id="IPR009543">
    <property type="entry name" value="VPS13_VAB"/>
</dbReference>
<dbReference type="InterPro" id="IPR056747">
    <property type="entry name" value="VPS13-like_M"/>
</dbReference>
<keyword evidence="4" id="KW-0175">Coiled coil</keyword>
<dbReference type="GO" id="GO:0006623">
    <property type="term" value="P:protein targeting to vacuole"/>
    <property type="evidence" value="ECO:0007669"/>
    <property type="project" value="TreeGrafter"/>
</dbReference>
<keyword evidence="11" id="KW-1185">Reference proteome</keyword>
<name>A0AAE1CEI2_9GAST</name>
<reference evidence="10" key="1">
    <citation type="journal article" date="2023" name="G3 (Bethesda)">
        <title>A reference genome for the long-term kleptoplast-retaining sea slug Elysia crispata morphotype clarki.</title>
        <authorList>
            <person name="Eastman K.E."/>
            <person name="Pendleton A.L."/>
            <person name="Shaikh M.A."/>
            <person name="Suttiyut T."/>
            <person name="Ogas R."/>
            <person name="Tomko P."/>
            <person name="Gavelis G."/>
            <person name="Widhalm J.R."/>
            <person name="Wisecaver J.H."/>
        </authorList>
    </citation>
    <scope>NUCLEOTIDE SEQUENCE</scope>
    <source>
        <strain evidence="10">ECLA1</strain>
    </source>
</reference>
<organism evidence="10 11">
    <name type="scientific">Elysia crispata</name>
    <name type="common">lettuce slug</name>
    <dbReference type="NCBI Taxonomy" id="231223"/>
    <lineage>
        <taxon>Eukaryota</taxon>
        <taxon>Metazoa</taxon>
        <taxon>Spiralia</taxon>
        <taxon>Lophotrochozoa</taxon>
        <taxon>Mollusca</taxon>
        <taxon>Gastropoda</taxon>
        <taxon>Heterobranchia</taxon>
        <taxon>Euthyneura</taxon>
        <taxon>Panpulmonata</taxon>
        <taxon>Sacoglossa</taxon>
        <taxon>Placobranchoidea</taxon>
        <taxon>Plakobranchidae</taxon>
        <taxon>Elysia</taxon>
    </lineage>
</organism>
<feature type="domain" description="Intermembrane lipid transfer protein VPS13-like C-terminal" evidence="9">
    <location>
        <begin position="3144"/>
        <end position="3254"/>
    </location>
</feature>
<feature type="domain" description="VPS13-like middle region" evidence="7">
    <location>
        <begin position="1057"/>
        <end position="1959"/>
    </location>
</feature>
<keyword evidence="3" id="KW-0445">Lipid transport</keyword>
<dbReference type="InterPro" id="IPR026854">
    <property type="entry name" value="VPS13_N"/>
</dbReference>
<dbReference type="PANTHER" id="PTHR16166">
    <property type="entry name" value="VACUOLAR PROTEIN SORTING-ASSOCIATED PROTEIN VPS13"/>
    <property type="match status" value="1"/>
</dbReference>
<dbReference type="EMBL" id="JAWDGP010008107">
    <property type="protein sequence ID" value="KAK3690733.1"/>
    <property type="molecule type" value="Genomic_DNA"/>
</dbReference>
<dbReference type="Pfam" id="PF25033">
    <property type="entry name" value="VPS13_M"/>
    <property type="match status" value="1"/>
</dbReference>
<evidence type="ECO:0000256" key="5">
    <source>
        <dbReference type="SAM" id="MobiDB-lite"/>
    </source>
</evidence>
<comment type="similarity">
    <text evidence="1">Belongs to the VPS13 family.</text>
</comment>
<evidence type="ECO:0000256" key="3">
    <source>
        <dbReference type="ARBA" id="ARBA00023055"/>
    </source>
</evidence>